<feature type="compositionally biased region" description="Basic and acidic residues" evidence="1">
    <location>
        <begin position="74"/>
        <end position="83"/>
    </location>
</feature>
<dbReference type="EMBL" id="JAJTWU010000003">
    <property type="protein sequence ID" value="MCE4554385.1"/>
    <property type="molecule type" value="Genomic_DNA"/>
</dbReference>
<organism evidence="3 4">
    <name type="scientific">Pelomonas cellulosilytica</name>
    <dbReference type="NCBI Taxonomy" id="2906762"/>
    <lineage>
        <taxon>Bacteria</taxon>
        <taxon>Pseudomonadati</taxon>
        <taxon>Pseudomonadota</taxon>
        <taxon>Betaproteobacteria</taxon>
        <taxon>Burkholderiales</taxon>
        <taxon>Sphaerotilaceae</taxon>
        <taxon>Roseateles</taxon>
    </lineage>
</organism>
<gene>
    <name evidence="3" type="ORF">LXT13_07980</name>
</gene>
<feature type="transmembrane region" description="Helical" evidence="2">
    <location>
        <begin position="32"/>
        <end position="49"/>
    </location>
</feature>
<accession>A0ABS8XYG2</accession>
<evidence type="ECO:0000256" key="2">
    <source>
        <dbReference type="SAM" id="Phobius"/>
    </source>
</evidence>
<comment type="caution">
    <text evidence="3">The sequence shown here is derived from an EMBL/GenBank/DDBJ whole genome shotgun (WGS) entry which is preliminary data.</text>
</comment>
<reference evidence="3 4" key="1">
    <citation type="submission" date="2021-12" db="EMBL/GenBank/DDBJ databases">
        <title>Genome seq of P8.</title>
        <authorList>
            <person name="Seo T."/>
        </authorList>
    </citation>
    <scope>NUCLEOTIDE SEQUENCE [LARGE SCALE GENOMIC DNA]</scope>
    <source>
        <strain evidence="3 4">P8</strain>
    </source>
</reference>
<evidence type="ECO:0000256" key="1">
    <source>
        <dbReference type="SAM" id="MobiDB-lite"/>
    </source>
</evidence>
<keyword evidence="2" id="KW-0472">Membrane</keyword>
<feature type="transmembrane region" description="Helical" evidence="2">
    <location>
        <begin position="5"/>
        <end position="26"/>
    </location>
</feature>
<feature type="compositionally biased region" description="Gly residues" evidence="1">
    <location>
        <begin position="89"/>
        <end position="98"/>
    </location>
</feature>
<keyword evidence="2" id="KW-0812">Transmembrane</keyword>
<keyword evidence="2" id="KW-1133">Transmembrane helix</keyword>
<sequence>MLRLLYGQSGVSLVAAALLIVVHMGYTSASTPAPLLAAQAGCFAALLAIRARWRARVLRLDDATSRARSAGLEAARRGQRGGDRAAVGGRTGDGLPQG</sequence>
<proteinExistence type="predicted"/>
<feature type="region of interest" description="Disordered" evidence="1">
    <location>
        <begin position="65"/>
        <end position="98"/>
    </location>
</feature>
<evidence type="ECO:0000313" key="3">
    <source>
        <dbReference type="EMBL" id="MCE4554385.1"/>
    </source>
</evidence>
<protein>
    <submittedName>
        <fullName evidence="3">Uncharacterized protein</fullName>
    </submittedName>
</protein>
<evidence type="ECO:0000313" key="4">
    <source>
        <dbReference type="Proteomes" id="UP001200741"/>
    </source>
</evidence>
<name>A0ABS8XYG2_9BURK</name>
<dbReference type="Proteomes" id="UP001200741">
    <property type="component" value="Unassembled WGS sequence"/>
</dbReference>
<keyword evidence="4" id="KW-1185">Reference proteome</keyword>